<proteinExistence type="predicted"/>
<sequence>MGFQALRYQENYREEWKLGDVTLDLDSWPDLATYLEIEGPSEDAVRTTADALGLDLDHATYGSVDEVYLAVLGRDILVEENLSYQPPTPASTRSTGTGLPR</sequence>
<evidence type="ECO:0000256" key="1">
    <source>
        <dbReference type="SAM" id="MobiDB-lite"/>
    </source>
</evidence>
<comment type="caution">
    <text evidence="2">The sequence shown here is derived from an EMBL/GenBank/DDBJ whole genome shotgun (WGS) entry which is preliminary data.</text>
</comment>
<dbReference type="Proteomes" id="UP001519654">
    <property type="component" value="Unassembled WGS sequence"/>
</dbReference>
<keyword evidence="3" id="KW-1185">Reference proteome</keyword>
<dbReference type="RefSeq" id="WP_215791682.1">
    <property type="nucleotide sequence ID" value="NZ_JAHKKG010000009.1"/>
</dbReference>
<protein>
    <submittedName>
        <fullName evidence="2">Uncharacterized protein</fullName>
    </submittedName>
</protein>
<evidence type="ECO:0000313" key="2">
    <source>
        <dbReference type="EMBL" id="MBU2667416.1"/>
    </source>
</evidence>
<dbReference type="EMBL" id="JAHKKG010000009">
    <property type="protein sequence ID" value="MBU2667416.1"/>
    <property type="molecule type" value="Genomic_DNA"/>
</dbReference>
<feature type="region of interest" description="Disordered" evidence="1">
    <location>
        <begin position="82"/>
        <end position="101"/>
    </location>
</feature>
<dbReference type="InterPro" id="IPR033469">
    <property type="entry name" value="CYTH-like_dom_sf"/>
</dbReference>
<evidence type="ECO:0000313" key="3">
    <source>
        <dbReference type="Proteomes" id="UP001519654"/>
    </source>
</evidence>
<gene>
    <name evidence="2" type="ORF">KOI35_28280</name>
</gene>
<accession>A0ABS5YWG4</accession>
<name>A0ABS5YWG4_9ACTN</name>
<dbReference type="Gene3D" id="2.40.320.10">
    <property type="entry name" value="Hypothetical Protein Pfu-838710-001"/>
    <property type="match status" value="1"/>
</dbReference>
<dbReference type="SUPFAM" id="SSF55154">
    <property type="entry name" value="CYTH-like phosphatases"/>
    <property type="match status" value="1"/>
</dbReference>
<reference evidence="2 3" key="1">
    <citation type="submission" date="2021-06" db="EMBL/GenBank/DDBJ databases">
        <title>Actinoplanes lichenicola sp. nov., and Actinoplanes ovalisporus sp. nov., isolated from lichen in Thailand.</title>
        <authorList>
            <person name="Saeng-In P."/>
            <person name="Kanchanasin P."/>
            <person name="Yuki M."/>
            <person name="Kudo T."/>
            <person name="Ohkuma M."/>
            <person name="Phongsopitanun W."/>
            <person name="Tanasupawat S."/>
        </authorList>
    </citation>
    <scope>NUCLEOTIDE SEQUENCE [LARGE SCALE GENOMIC DNA]</scope>
    <source>
        <strain evidence="2 3">NBRC 110975</strain>
    </source>
</reference>
<organism evidence="2 3">
    <name type="scientific">Paractinoplanes bogorensis</name>
    <dbReference type="NCBI Taxonomy" id="1610840"/>
    <lineage>
        <taxon>Bacteria</taxon>
        <taxon>Bacillati</taxon>
        <taxon>Actinomycetota</taxon>
        <taxon>Actinomycetes</taxon>
        <taxon>Micromonosporales</taxon>
        <taxon>Micromonosporaceae</taxon>
        <taxon>Paractinoplanes</taxon>
    </lineage>
</organism>